<gene>
    <name evidence="1" type="ORF">IW20_15630</name>
</gene>
<reference evidence="1 2" key="1">
    <citation type="submission" date="2014-07" db="EMBL/GenBank/DDBJ databases">
        <title>Genome of Flavobacterium hydatis DSM 2063.</title>
        <authorList>
            <person name="Pipes S.E."/>
            <person name="Stropko S.J."/>
            <person name="Newman J.D."/>
        </authorList>
    </citation>
    <scope>NUCLEOTIDE SEQUENCE [LARGE SCALE GENOMIC DNA]</scope>
    <source>
        <strain evidence="1 2">DSM 2063</strain>
    </source>
</reference>
<accession>A0A086AEH2</accession>
<dbReference type="EMBL" id="JPRM01000024">
    <property type="protein sequence ID" value="KFF15086.1"/>
    <property type="molecule type" value="Genomic_DNA"/>
</dbReference>
<comment type="caution">
    <text evidence="1">The sequence shown here is derived from an EMBL/GenBank/DDBJ whole genome shotgun (WGS) entry which is preliminary data.</text>
</comment>
<name>A0A086AEH2_FLAHY</name>
<dbReference type="RefSeq" id="WP_035623995.1">
    <property type="nucleotide sequence ID" value="NZ_JPRM01000024.1"/>
</dbReference>
<evidence type="ECO:0000313" key="2">
    <source>
        <dbReference type="Proteomes" id="UP000028712"/>
    </source>
</evidence>
<organism evidence="1 2">
    <name type="scientific">Flavobacterium hydatis</name>
    <name type="common">Cytophaga aquatilis</name>
    <dbReference type="NCBI Taxonomy" id="991"/>
    <lineage>
        <taxon>Bacteria</taxon>
        <taxon>Pseudomonadati</taxon>
        <taxon>Bacteroidota</taxon>
        <taxon>Flavobacteriia</taxon>
        <taxon>Flavobacteriales</taxon>
        <taxon>Flavobacteriaceae</taxon>
        <taxon>Flavobacterium</taxon>
    </lineage>
</organism>
<proteinExistence type="predicted"/>
<protein>
    <submittedName>
        <fullName evidence="1">Uncharacterized protein</fullName>
    </submittedName>
</protein>
<dbReference type="AlphaFoldDB" id="A0A086AEH2"/>
<sequence>MYTLYYVNENMNINTLETASLDEPLRIPERLIFVALREGINFIKEPHKCIAFTDFERLIMSSDYNDLNFVNESHYRKENTYLEPLCQVNPPLILDRVETDEAFWNYPKPVLVLGSKLEEGPYYPLIRDNESSSMFINSAPMMTNVDYWVMLKDVEKGIFSNKKRHAMPV</sequence>
<evidence type="ECO:0000313" key="1">
    <source>
        <dbReference type="EMBL" id="KFF15086.1"/>
    </source>
</evidence>
<dbReference type="Proteomes" id="UP000028712">
    <property type="component" value="Unassembled WGS sequence"/>
</dbReference>